<organism evidence="1 2">
    <name type="scientific">Pleomassaria siparia CBS 279.74</name>
    <dbReference type="NCBI Taxonomy" id="1314801"/>
    <lineage>
        <taxon>Eukaryota</taxon>
        <taxon>Fungi</taxon>
        <taxon>Dikarya</taxon>
        <taxon>Ascomycota</taxon>
        <taxon>Pezizomycotina</taxon>
        <taxon>Dothideomycetes</taxon>
        <taxon>Pleosporomycetidae</taxon>
        <taxon>Pleosporales</taxon>
        <taxon>Pleomassariaceae</taxon>
        <taxon>Pleomassaria</taxon>
    </lineage>
</organism>
<proteinExistence type="predicted"/>
<gene>
    <name evidence="1" type="ORF">K504DRAFT_381406</name>
</gene>
<dbReference type="AlphaFoldDB" id="A0A6G1K6H0"/>
<reference evidence="1" key="1">
    <citation type="journal article" date="2020" name="Stud. Mycol.">
        <title>101 Dothideomycetes genomes: a test case for predicting lifestyles and emergence of pathogens.</title>
        <authorList>
            <person name="Haridas S."/>
            <person name="Albert R."/>
            <person name="Binder M."/>
            <person name="Bloem J."/>
            <person name="Labutti K."/>
            <person name="Salamov A."/>
            <person name="Andreopoulos B."/>
            <person name="Baker S."/>
            <person name="Barry K."/>
            <person name="Bills G."/>
            <person name="Bluhm B."/>
            <person name="Cannon C."/>
            <person name="Castanera R."/>
            <person name="Culley D."/>
            <person name="Daum C."/>
            <person name="Ezra D."/>
            <person name="Gonzalez J."/>
            <person name="Henrissat B."/>
            <person name="Kuo A."/>
            <person name="Liang C."/>
            <person name="Lipzen A."/>
            <person name="Lutzoni F."/>
            <person name="Magnuson J."/>
            <person name="Mondo S."/>
            <person name="Nolan M."/>
            <person name="Ohm R."/>
            <person name="Pangilinan J."/>
            <person name="Park H.-J."/>
            <person name="Ramirez L."/>
            <person name="Alfaro M."/>
            <person name="Sun H."/>
            <person name="Tritt A."/>
            <person name="Yoshinaga Y."/>
            <person name="Zwiers L.-H."/>
            <person name="Turgeon B."/>
            <person name="Goodwin S."/>
            <person name="Spatafora J."/>
            <person name="Crous P."/>
            <person name="Grigoriev I."/>
        </authorList>
    </citation>
    <scope>NUCLEOTIDE SEQUENCE</scope>
    <source>
        <strain evidence="1">CBS 279.74</strain>
    </source>
</reference>
<evidence type="ECO:0000313" key="2">
    <source>
        <dbReference type="Proteomes" id="UP000799428"/>
    </source>
</evidence>
<accession>A0A6G1K6H0</accession>
<dbReference type="OrthoDB" id="3759773at2759"/>
<dbReference type="EMBL" id="MU005772">
    <property type="protein sequence ID" value="KAF2708408.1"/>
    <property type="molecule type" value="Genomic_DNA"/>
</dbReference>
<protein>
    <recommendedName>
        <fullName evidence="3">F-box domain-containing protein</fullName>
    </recommendedName>
</protein>
<name>A0A6G1K6H0_9PLEO</name>
<dbReference type="Proteomes" id="UP000799428">
    <property type="component" value="Unassembled WGS sequence"/>
</dbReference>
<evidence type="ECO:0008006" key="3">
    <source>
        <dbReference type="Google" id="ProtNLM"/>
    </source>
</evidence>
<sequence>MPSTTLSTLPNELLGTCISYLSSTSTACLASSPDIQNLRLVSRRLHAVSSPFLITKAYVSFTSESFRELEELANHHVYSKGVKKVKIDVSYFDKYLADDLRHFVENAATVLSQYLERLERSRGFPTRKKRSKKKFKYQYLSEAYPIPDQWSRVSAEDFKRDKATKKQQLVLDAYKKYVKLFEDQESVNHSGDGIVRLVRALEKFTALEKIVVQDKRRCKPSQQTRLSYAVQLSDVELAKRCLQSSQWKGTFQSAMLTSPPIHLVSGLFTALADTRIRPRQFVIKLTAPTNMRCMDLSSNQLQAVRKTLERAERLDFYMQGWARKGSYAENNDRSRGELAGFGAFAKACFSSSTLQNLTVNLYNYPCFHEFPQISISDLLDLSDDIAKSHLTSIKFINVPFKVGEMLELVNTFKLTLKSFEGSELYLLDGNWEDSIEILRGLENLHHLELQYPRGGEFGDRYVRNLPIEQMKDYIMRLGIERNPLEIWQEDRE</sequence>
<keyword evidence="2" id="KW-1185">Reference proteome</keyword>
<evidence type="ECO:0000313" key="1">
    <source>
        <dbReference type="EMBL" id="KAF2708408.1"/>
    </source>
</evidence>